<accession>A0A9N8HKT8</accession>
<dbReference type="EMBL" id="CAICTM010000776">
    <property type="protein sequence ID" value="CAB9516357.1"/>
    <property type="molecule type" value="Genomic_DNA"/>
</dbReference>
<proteinExistence type="predicted"/>
<organism evidence="2 3">
    <name type="scientific">Seminavis robusta</name>
    <dbReference type="NCBI Taxonomy" id="568900"/>
    <lineage>
        <taxon>Eukaryota</taxon>
        <taxon>Sar</taxon>
        <taxon>Stramenopiles</taxon>
        <taxon>Ochrophyta</taxon>
        <taxon>Bacillariophyta</taxon>
        <taxon>Bacillariophyceae</taxon>
        <taxon>Bacillariophycidae</taxon>
        <taxon>Naviculales</taxon>
        <taxon>Naviculaceae</taxon>
        <taxon>Seminavis</taxon>
    </lineage>
</organism>
<gene>
    <name evidence="2" type="ORF">SEMRO_777_G201020.1</name>
</gene>
<sequence>MNTDSRSDDSELMNIVDKRVSTAVEDSCNCRERELHHIGNRHPRENLTALGPHYNTKSSHENDCLGLMEIVAQRAVDARLTIDSEEAQELGFPRPHNGVTHPLSSLNGAMVDQKQCNNPISSIAMTSLRRMPNVTEVFLQPGAYPVDGIIAPLQDEDGTSGLDNEGENWEEHDIQAVAYPINHQGSEELLPSGVPFITRNRAAWKRKLWCYVSLEMIIGMLGVTTFLVIFVVANQIIGSGASASQSVAENGLLYKTIDLPNTRLMNGCWRTNWVFKPIPIGG</sequence>
<keyword evidence="1" id="KW-0812">Transmembrane</keyword>
<reference evidence="2" key="1">
    <citation type="submission" date="2020-06" db="EMBL/GenBank/DDBJ databases">
        <authorList>
            <consortium name="Plant Systems Biology data submission"/>
        </authorList>
    </citation>
    <scope>NUCLEOTIDE SEQUENCE</scope>
    <source>
        <strain evidence="2">D6</strain>
    </source>
</reference>
<keyword evidence="3" id="KW-1185">Reference proteome</keyword>
<evidence type="ECO:0000313" key="3">
    <source>
        <dbReference type="Proteomes" id="UP001153069"/>
    </source>
</evidence>
<dbReference type="Proteomes" id="UP001153069">
    <property type="component" value="Unassembled WGS sequence"/>
</dbReference>
<protein>
    <submittedName>
        <fullName evidence="2">Uncharacterized protein</fullName>
    </submittedName>
</protein>
<comment type="caution">
    <text evidence="2">The sequence shown here is derived from an EMBL/GenBank/DDBJ whole genome shotgun (WGS) entry which is preliminary data.</text>
</comment>
<dbReference type="AlphaFoldDB" id="A0A9N8HKT8"/>
<evidence type="ECO:0000256" key="1">
    <source>
        <dbReference type="SAM" id="Phobius"/>
    </source>
</evidence>
<keyword evidence="1" id="KW-1133">Transmembrane helix</keyword>
<name>A0A9N8HKT8_9STRA</name>
<feature type="transmembrane region" description="Helical" evidence="1">
    <location>
        <begin position="208"/>
        <end position="233"/>
    </location>
</feature>
<keyword evidence="1" id="KW-0472">Membrane</keyword>
<evidence type="ECO:0000313" key="2">
    <source>
        <dbReference type="EMBL" id="CAB9516357.1"/>
    </source>
</evidence>